<keyword evidence="1" id="KW-1133">Transmembrane helix</keyword>
<proteinExistence type="predicted"/>
<accession>A0A6H5H8W6</accession>
<evidence type="ECO:0000313" key="2">
    <source>
        <dbReference type="EMBL" id="CAB0012005.1"/>
    </source>
</evidence>
<evidence type="ECO:0000313" key="3">
    <source>
        <dbReference type="Proteomes" id="UP000479000"/>
    </source>
</evidence>
<gene>
    <name evidence="2" type="ORF">NTEN_LOCUS16825</name>
</gene>
<feature type="non-terminal residue" evidence="2">
    <location>
        <position position="90"/>
    </location>
</feature>
<dbReference type="AlphaFoldDB" id="A0A6H5H8W6"/>
<feature type="transmembrane region" description="Helical" evidence="1">
    <location>
        <begin position="6"/>
        <end position="32"/>
    </location>
</feature>
<organism evidence="2 3">
    <name type="scientific">Nesidiocoris tenuis</name>
    <dbReference type="NCBI Taxonomy" id="355587"/>
    <lineage>
        <taxon>Eukaryota</taxon>
        <taxon>Metazoa</taxon>
        <taxon>Ecdysozoa</taxon>
        <taxon>Arthropoda</taxon>
        <taxon>Hexapoda</taxon>
        <taxon>Insecta</taxon>
        <taxon>Pterygota</taxon>
        <taxon>Neoptera</taxon>
        <taxon>Paraneoptera</taxon>
        <taxon>Hemiptera</taxon>
        <taxon>Heteroptera</taxon>
        <taxon>Panheteroptera</taxon>
        <taxon>Cimicomorpha</taxon>
        <taxon>Miridae</taxon>
        <taxon>Dicyphina</taxon>
        <taxon>Nesidiocoris</taxon>
    </lineage>
</organism>
<sequence>MLVLPMGYHFIFFIPCAFYLCLPYGGGMLWLFQGSRSKWRIQEPLATLVDLNRHSNLKFNLTSNESSHHLLCFRRHPPDISCQSDPLEFH</sequence>
<keyword evidence="3" id="KW-1185">Reference proteome</keyword>
<dbReference type="Proteomes" id="UP000479000">
    <property type="component" value="Unassembled WGS sequence"/>
</dbReference>
<dbReference type="EMBL" id="CADCXU010024709">
    <property type="protein sequence ID" value="CAB0012005.1"/>
    <property type="molecule type" value="Genomic_DNA"/>
</dbReference>
<keyword evidence="1" id="KW-0812">Transmembrane</keyword>
<name>A0A6H5H8W6_9HEMI</name>
<protein>
    <submittedName>
        <fullName evidence="2">Uncharacterized protein</fullName>
    </submittedName>
</protein>
<keyword evidence="1" id="KW-0472">Membrane</keyword>
<evidence type="ECO:0000256" key="1">
    <source>
        <dbReference type="SAM" id="Phobius"/>
    </source>
</evidence>
<reference evidence="2 3" key="1">
    <citation type="submission" date="2020-02" db="EMBL/GenBank/DDBJ databases">
        <authorList>
            <person name="Ferguson B K."/>
        </authorList>
    </citation>
    <scope>NUCLEOTIDE SEQUENCE [LARGE SCALE GENOMIC DNA]</scope>
</reference>